<keyword evidence="8" id="KW-1185">Reference proteome</keyword>
<name>A0A2S4VCM8_9BASI</name>
<gene>
    <name evidence="7" type="ORF">PSTT_08344</name>
</gene>
<comment type="caution">
    <text evidence="7">The sequence shown here is derived from an EMBL/GenBank/DDBJ whole genome shotgun (WGS) entry which is preliminary data.</text>
</comment>
<dbReference type="SMART" id="SM01160">
    <property type="entry name" value="DUF1751"/>
    <property type="match status" value="1"/>
</dbReference>
<dbReference type="Gene3D" id="1.20.1540.10">
    <property type="entry name" value="Rhomboid-like"/>
    <property type="match status" value="1"/>
</dbReference>
<feature type="region of interest" description="Disordered" evidence="5">
    <location>
        <begin position="14"/>
        <end position="41"/>
    </location>
</feature>
<feature type="compositionally biased region" description="Polar residues" evidence="5">
    <location>
        <begin position="30"/>
        <end position="40"/>
    </location>
</feature>
<evidence type="ECO:0000256" key="4">
    <source>
        <dbReference type="ARBA" id="ARBA00023136"/>
    </source>
</evidence>
<comment type="subcellular location">
    <subcellularLocation>
        <location evidence="1">Membrane</location>
        <topology evidence="1">Multi-pass membrane protein</topology>
    </subcellularLocation>
</comment>
<keyword evidence="2 6" id="KW-0812">Transmembrane</keyword>
<dbReference type="InterPro" id="IPR035952">
    <property type="entry name" value="Rhomboid-like_sf"/>
</dbReference>
<feature type="transmembrane region" description="Helical" evidence="6">
    <location>
        <begin position="162"/>
        <end position="184"/>
    </location>
</feature>
<sequence>MRFVCLAEHRDPRGSLGAPFSPRGQPERTWPSSISKQHTPSAEKAIPEDWHRLRSHRLGASASTGTRLLCGILLALSILVQLLRFSLSATDLKAIFRGSTDDALAFPWLVVVPGSVIWNPWTLLTAGLCEVGVIELVFSLFTLIMCGRYLERVYGTTEFIKFCLTTIGVSNFISVIVNVAEHYVLQDSGMFLWVFYFFVYSIPIKLNYNQNQLVHLSFCFESYESSYGSSYRGMMALHAGFLVAFTQLIPEHQVQLFGVIKVRVKNLPMIYVGFSNVMCILGYQSPFILIQMGWLSSWYYLRFIRWNESGEFRGDRSETFAFAMWFPSFIQPLVRKLTDIGFAIAVKCKILKQWSHSDLESGGYAPVPGGARAEAERRRAMALKALDQRLASNKSTNVNSPPDPSNPLGVTPPGSRPTTTIPSPAQPTSTTAKGSPVFPSGALSQEPDSTAVKVDSEKR</sequence>
<dbReference type="PANTHER" id="PTHR13377:SF3">
    <property type="entry name" value="TRANSMEMBRANE PROTEIN 115"/>
    <property type="match status" value="1"/>
</dbReference>
<evidence type="ECO:0000256" key="6">
    <source>
        <dbReference type="SAM" id="Phobius"/>
    </source>
</evidence>
<feature type="region of interest" description="Disordered" evidence="5">
    <location>
        <begin position="392"/>
        <end position="459"/>
    </location>
</feature>
<organism evidence="7 8">
    <name type="scientific">Puccinia striiformis</name>
    <dbReference type="NCBI Taxonomy" id="27350"/>
    <lineage>
        <taxon>Eukaryota</taxon>
        <taxon>Fungi</taxon>
        <taxon>Dikarya</taxon>
        <taxon>Basidiomycota</taxon>
        <taxon>Pucciniomycotina</taxon>
        <taxon>Pucciniomycetes</taxon>
        <taxon>Pucciniales</taxon>
        <taxon>Pucciniaceae</taxon>
        <taxon>Puccinia</taxon>
    </lineage>
</organism>
<evidence type="ECO:0000256" key="2">
    <source>
        <dbReference type="ARBA" id="ARBA00022692"/>
    </source>
</evidence>
<evidence type="ECO:0000256" key="3">
    <source>
        <dbReference type="ARBA" id="ARBA00022989"/>
    </source>
</evidence>
<keyword evidence="3 6" id="KW-1133">Transmembrane helix</keyword>
<dbReference type="Proteomes" id="UP000239156">
    <property type="component" value="Unassembled WGS sequence"/>
</dbReference>
<dbReference type="VEuPathDB" id="FungiDB:PSHT_07337"/>
<evidence type="ECO:0000256" key="5">
    <source>
        <dbReference type="SAM" id="MobiDB-lite"/>
    </source>
</evidence>
<evidence type="ECO:0008006" key="9">
    <source>
        <dbReference type="Google" id="ProtNLM"/>
    </source>
</evidence>
<dbReference type="EMBL" id="PKSL01000076">
    <property type="protein sequence ID" value="POW07271.1"/>
    <property type="molecule type" value="Genomic_DNA"/>
</dbReference>
<accession>A0A2S4VCM8</accession>
<dbReference type="GO" id="GO:0016020">
    <property type="term" value="C:membrane"/>
    <property type="evidence" value="ECO:0007669"/>
    <property type="project" value="UniProtKB-SubCell"/>
</dbReference>
<proteinExistence type="predicted"/>
<dbReference type="GO" id="GO:0006890">
    <property type="term" value="P:retrograde vesicle-mediated transport, Golgi to endoplasmic reticulum"/>
    <property type="evidence" value="ECO:0007669"/>
    <property type="project" value="InterPro"/>
</dbReference>
<evidence type="ECO:0000313" key="8">
    <source>
        <dbReference type="Proteomes" id="UP000239156"/>
    </source>
</evidence>
<evidence type="ECO:0000256" key="1">
    <source>
        <dbReference type="ARBA" id="ARBA00004141"/>
    </source>
</evidence>
<dbReference type="AlphaFoldDB" id="A0A2S4VCM8"/>
<feature type="compositionally biased region" description="Polar residues" evidence="5">
    <location>
        <begin position="416"/>
        <end position="433"/>
    </location>
</feature>
<dbReference type="GO" id="GO:0005794">
    <property type="term" value="C:Golgi apparatus"/>
    <property type="evidence" value="ECO:0007669"/>
    <property type="project" value="TreeGrafter"/>
</dbReference>
<evidence type="ECO:0000313" key="7">
    <source>
        <dbReference type="EMBL" id="POW07271.1"/>
    </source>
</evidence>
<feature type="transmembrane region" description="Helical" evidence="6">
    <location>
        <begin position="133"/>
        <end position="150"/>
    </location>
</feature>
<protein>
    <recommendedName>
        <fullName evidence="9">Peptidase S54 rhomboid domain-containing protein</fullName>
    </recommendedName>
</protein>
<keyword evidence="4 6" id="KW-0472">Membrane</keyword>
<dbReference type="VEuPathDB" id="FungiDB:PSTT_08344"/>
<dbReference type="SUPFAM" id="SSF144091">
    <property type="entry name" value="Rhomboid-like"/>
    <property type="match status" value="1"/>
</dbReference>
<feature type="transmembrane region" description="Helical" evidence="6">
    <location>
        <begin position="269"/>
        <end position="295"/>
    </location>
</feature>
<reference evidence="7" key="1">
    <citation type="submission" date="2017-12" db="EMBL/GenBank/DDBJ databases">
        <title>Gene loss provides genomic basis for host adaptation in cereal stripe rust fungi.</title>
        <authorList>
            <person name="Xia C."/>
        </authorList>
    </citation>
    <scope>NUCLEOTIDE SEQUENCE [LARGE SCALE GENOMIC DNA]</scope>
    <source>
        <strain evidence="7">93-210</strain>
    </source>
</reference>
<dbReference type="PANTHER" id="PTHR13377">
    <property type="entry name" value="PLACENTAL PROTEIN 6"/>
    <property type="match status" value="1"/>
</dbReference>
<feature type="transmembrane region" description="Helical" evidence="6">
    <location>
        <begin position="64"/>
        <end position="83"/>
    </location>
</feature>
<dbReference type="InterPro" id="IPR013861">
    <property type="entry name" value="TMEM115/Pdh1/Rbl19"/>
</dbReference>
<dbReference type="Pfam" id="PF08551">
    <property type="entry name" value="DUF1751"/>
    <property type="match status" value="1"/>
</dbReference>
<feature type="transmembrane region" description="Helical" evidence="6">
    <location>
        <begin position="190"/>
        <end position="208"/>
    </location>
</feature>